<keyword evidence="2" id="KW-0723">Serine/threonine-protein kinase</keyword>
<dbReference type="InterPro" id="IPR011009">
    <property type="entry name" value="Kinase-like_dom_sf"/>
</dbReference>
<dbReference type="InterPro" id="IPR008271">
    <property type="entry name" value="Ser/Thr_kinase_AS"/>
</dbReference>
<keyword evidence="2" id="KW-0418">Kinase</keyword>
<dbReference type="Pfam" id="PF00069">
    <property type="entry name" value="Pkinase"/>
    <property type="match status" value="1"/>
</dbReference>
<dbReference type="Proteomes" id="UP000198211">
    <property type="component" value="Unassembled WGS sequence"/>
</dbReference>
<protein>
    <submittedName>
        <fullName evidence="2">Serine/threonine protein kinase</fullName>
    </submittedName>
</protein>
<organism evidence="2 3">
    <name type="scientific">Phytophthora megakarya</name>
    <dbReference type="NCBI Taxonomy" id="4795"/>
    <lineage>
        <taxon>Eukaryota</taxon>
        <taxon>Sar</taxon>
        <taxon>Stramenopiles</taxon>
        <taxon>Oomycota</taxon>
        <taxon>Peronosporomycetes</taxon>
        <taxon>Peronosporales</taxon>
        <taxon>Peronosporaceae</taxon>
        <taxon>Phytophthora</taxon>
    </lineage>
</organism>
<dbReference type="GO" id="GO:0004674">
    <property type="term" value="F:protein serine/threonine kinase activity"/>
    <property type="evidence" value="ECO:0007669"/>
    <property type="project" value="UniProtKB-KW"/>
</dbReference>
<dbReference type="GO" id="GO:0005524">
    <property type="term" value="F:ATP binding"/>
    <property type="evidence" value="ECO:0007669"/>
    <property type="project" value="InterPro"/>
</dbReference>
<keyword evidence="2" id="KW-0808">Transferase</keyword>
<dbReference type="PANTHER" id="PTHR44329:SF214">
    <property type="entry name" value="PROTEIN KINASE DOMAIN-CONTAINING PROTEIN"/>
    <property type="match status" value="1"/>
</dbReference>
<name>A0A225VBS2_9STRA</name>
<dbReference type="Gene3D" id="1.10.510.10">
    <property type="entry name" value="Transferase(Phosphotransferase) domain 1"/>
    <property type="match status" value="1"/>
</dbReference>
<dbReference type="InterPro" id="IPR051681">
    <property type="entry name" value="Ser/Thr_Kinases-Pseudokinases"/>
</dbReference>
<dbReference type="PROSITE" id="PS00108">
    <property type="entry name" value="PROTEIN_KINASE_ST"/>
    <property type="match status" value="1"/>
</dbReference>
<dbReference type="EMBL" id="NBNE01006517">
    <property type="protein sequence ID" value="OWZ01930.1"/>
    <property type="molecule type" value="Genomic_DNA"/>
</dbReference>
<proteinExistence type="predicted"/>
<dbReference type="OrthoDB" id="118961at2759"/>
<accession>A0A225VBS2</accession>
<feature type="domain" description="Protein kinase" evidence="1">
    <location>
        <begin position="1"/>
        <end position="171"/>
    </location>
</feature>
<evidence type="ECO:0000313" key="2">
    <source>
        <dbReference type="EMBL" id="OWZ01930.1"/>
    </source>
</evidence>
<evidence type="ECO:0000259" key="1">
    <source>
        <dbReference type="PROSITE" id="PS50011"/>
    </source>
</evidence>
<dbReference type="PANTHER" id="PTHR44329">
    <property type="entry name" value="SERINE/THREONINE-PROTEIN KINASE TNNI3K-RELATED"/>
    <property type="match status" value="1"/>
</dbReference>
<gene>
    <name evidence="2" type="ORF">PHMEG_00026603</name>
</gene>
<comment type="caution">
    <text evidence="2">The sequence shown here is derived from an EMBL/GenBank/DDBJ whole genome shotgun (WGS) entry which is preliminary data.</text>
</comment>
<dbReference type="SUPFAM" id="SSF56112">
    <property type="entry name" value="Protein kinase-like (PK-like)"/>
    <property type="match status" value="1"/>
</dbReference>
<dbReference type="STRING" id="4795.A0A225VBS2"/>
<sequence length="307" mass="34815">NEIWQKLYEAALSVQYLHSRDIIHGDLKCNNLVVGGDNKAKVTDFGLSSANAVTGAWRWVAPECLDKGSSELSPASDIYALGMCIVEALRIVEQNMTNNKDYVPLPWGNLDNNVVKHRVIHLKELPSRPKLSTDDEWKLVKRMCEYDPKKRIKISTVVDELAGLAGINKLLSPKMIERESVIFSQEVEKMKCLCNLEQQNQQDISSMNQVVLHSVYGLLWDRFQDICLMSNVEFGCLQTLFDRARVCTQKLEQCTNMLTSFTETAINGYALHRELDKIIEAKFWPVSGGLHDWKLKCTTFVCTTGLV</sequence>
<dbReference type="PROSITE" id="PS50011">
    <property type="entry name" value="PROTEIN_KINASE_DOM"/>
    <property type="match status" value="1"/>
</dbReference>
<keyword evidence="3" id="KW-1185">Reference proteome</keyword>
<reference evidence="3" key="1">
    <citation type="submission" date="2017-03" db="EMBL/GenBank/DDBJ databases">
        <title>Phytopthora megakarya and P. palmivora, two closely related causual agents of cacao black pod achieved similar genome size and gene model numbers by different mechanisms.</title>
        <authorList>
            <person name="Ali S."/>
            <person name="Shao J."/>
            <person name="Larry D.J."/>
            <person name="Kronmiller B."/>
            <person name="Shen D."/>
            <person name="Strem M.D."/>
            <person name="Melnick R.L."/>
            <person name="Guiltinan M.J."/>
            <person name="Tyler B.M."/>
            <person name="Meinhardt L.W."/>
            <person name="Bailey B.A."/>
        </authorList>
    </citation>
    <scope>NUCLEOTIDE SEQUENCE [LARGE SCALE GENOMIC DNA]</scope>
    <source>
        <strain evidence="3">zdho120</strain>
    </source>
</reference>
<evidence type="ECO:0000313" key="3">
    <source>
        <dbReference type="Proteomes" id="UP000198211"/>
    </source>
</evidence>
<feature type="non-terminal residue" evidence="2">
    <location>
        <position position="1"/>
    </location>
</feature>
<dbReference type="SMART" id="SM00220">
    <property type="entry name" value="S_TKc"/>
    <property type="match status" value="1"/>
</dbReference>
<dbReference type="AlphaFoldDB" id="A0A225VBS2"/>
<dbReference type="InterPro" id="IPR000719">
    <property type="entry name" value="Prot_kinase_dom"/>
</dbReference>